<proteinExistence type="predicted"/>
<sequence length="174" mass="20782">MVMLLFCFFKKWKIKITKKKKKKKHKRNSHCLILLSKLSKKKSWHNYFIVLYFFFLLLLLFNSIQFLFRSIDCLLDRLLILTQQIDQEAMLASKSKIKNQKKKRKKRKEKTFPLSSCLSCFVGNSHVNFIEWRTLDLQLFFSSFLYSFFSVSSSFRNFAKLRAKNKGPLKVVAS</sequence>
<gene>
    <name evidence="2" type="ORF">LELG_00956</name>
</gene>
<accession>A5DUC0</accession>
<feature type="transmembrane region" description="Helical" evidence="1">
    <location>
        <begin position="49"/>
        <end position="68"/>
    </location>
</feature>
<evidence type="ECO:0000313" key="2">
    <source>
        <dbReference type="EMBL" id="EDK42778.1"/>
    </source>
</evidence>
<dbReference type="VEuPathDB" id="FungiDB:LELG_00956"/>
<keyword evidence="3" id="KW-1185">Reference proteome</keyword>
<reference evidence="2 3" key="1">
    <citation type="journal article" date="2009" name="Nature">
        <title>Evolution of pathogenicity and sexual reproduction in eight Candida genomes.</title>
        <authorList>
            <person name="Butler G."/>
            <person name="Rasmussen M.D."/>
            <person name="Lin M.F."/>
            <person name="Santos M.A."/>
            <person name="Sakthikumar S."/>
            <person name="Munro C.A."/>
            <person name="Rheinbay E."/>
            <person name="Grabherr M."/>
            <person name="Forche A."/>
            <person name="Reedy J.L."/>
            <person name="Agrafioti I."/>
            <person name="Arnaud M.B."/>
            <person name="Bates S."/>
            <person name="Brown A.J."/>
            <person name="Brunke S."/>
            <person name="Costanzo M.C."/>
            <person name="Fitzpatrick D.A."/>
            <person name="de Groot P.W."/>
            <person name="Harris D."/>
            <person name="Hoyer L.L."/>
            <person name="Hube B."/>
            <person name="Klis F.M."/>
            <person name="Kodira C."/>
            <person name="Lennard N."/>
            <person name="Logue M.E."/>
            <person name="Martin R."/>
            <person name="Neiman A.M."/>
            <person name="Nikolaou E."/>
            <person name="Quail M.A."/>
            <person name="Quinn J."/>
            <person name="Santos M.C."/>
            <person name="Schmitzberger F.F."/>
            <person name="Sherlock G."/>
            <person name="Shah P."/>
            <person name="Silverstein K.A."/>
            <person name="Skrzypek M.S."/>
            <person name="Soll D."/>
            <person name="Staggs R."/>
            <person name="Stansfield I."/>
            <person name="Stumpf M.P."/>
            <person name="Sudbery P.E."/>
            <person name="Srikantha T."/>
            <person name="Zeng Q."/>
            <person name="Berman J."/>
            <person name="Berriman M."/>
            <person name="Heitman J."/>
            <person name="Gow N.A."/>
            <person name="Lorenz M.C."/>
            <person name="Birren B.W."/>
            <person name="Kellis M."/>
            <person name="Cuomo C.A."/>
        </authorList>
    </citation>
    <scope>NUCLEOTIDE SEQUENCE [LARGE SCALE GENOMIC DNA]</scope>
    <source>
        <strain evidence="3">ATCC 11503 / BCRC 21390 / CBS 2605 / JCM 1781 / NBRC 1676 / NRRL YB-4239</strain>
    </source>
</reference>
<name>A5DUC0_LODEL</name>
<evidence type="ECO:0000313" key="3">
    <source>
        <dbReference type="Proteomes" id="UP000001996"/>
    </source>
</evidence>
<evidence type="ECO:0000256" key="1">
    <source>
        <dbReference type="SAM" id="Phobius"/>
    </source>
</evidence>
<keyword evidence="1" id="KW-0812">Transmembrane</keyword>
<dbReference type="Proteomes" id="UP000001996">
    <property type="component" value="Unassembled WGS sequence"/>
</dbReference>
<dbReference type="AlphaFoldDB" id="A5DUC0"/>
<keyword evidence="1" id="KW-1133">Transmembrane helix</keyword>
<dbReference type="HOGENOM" id="CLU_1540339_0_0_1"/>
<organism evidence="2 3">
    <name type="scientific">Lodderomyces elongisporus (strain ATCC 11503 / CBS 2605 / JCM 1781 / NBRC 1676 / NRRL YB-4239)</name>
    <name type="common">Yeast</name>
    <name type="synonym">Saccharomyces elongisporus</name>
    <dbReference type="NCBI Taxonomy" id="379508"/>
    <lineage>
        <taxon>Eukaryota</taxon>
        <taxon>Fungi</taxon>
        <taxon>Dikarya</taxon>
        <taxon>Ascomycota</taxon>
        <taxon>Saccharomycotina</taxon>
        <taxon>Pichiomycetes</taxon>
        <taxon>Debaryomycetaceae</taxon>
        <taxon>Candida/Lodderomyces clade</taxon>
        <taxon>Lodderomyces</taxon>
    </lineage>
</organism>
<keyword evidence="1" id="KW-0472">Membrane</keyword>
<dbReference type="InParanoid" id="A5DUC0"/>
<protein>
    <submittedName>
        <fullName evidence="2">Uncharacterized protein</fullName>
    </submittedName>
</protein>
<dbReference type="EMBL" id="CH981524">
    <property type="protein sequence ID" value="EDK42778.1"/>
    <property type="molecule type" value="Genomic_DNA"/>
</dbReference>